<feature type="transmembrane region" description="Helical" evidence="8">
    <location>
        <begin position="119"/>
        <end position="141"/>
    </location>
</feature>
<comment type="caution">
    <text evidence="9">The sequence shown here is derived from an EMBL/GenBank/DDBJ whole genome shotgun (WGS) entry which is preliminary data.</text>
</comment>
<organism evidence="9 10">
    <name type="scientific">Mesobacillus foraminis</name>
    <dbReference type="NCBI Taxonomy" id="279826"/>
    <lineage>
        <taxon>Bacteria</taxon>
        <taxon>Bacillati</taxon>
        <taxon>Bacillota</taxon>
        <taxon>Bacilli</taxon>
        <taxon>Bacillales</taxon>
        <taxon>Bacillaceae</taxon>
        <taxon>Mesobacillus</taxon>
    </lineage>
</organism>
<feature type="transmembrane region" description="Helical" evidence="8">
    <location>
        <begin position="333"/>
        <end position="357"/>
    </location>
</feature>
<feature type="transmembrane region" description="Helical" evidence="8">
    <location>
        <begin position="69"/>
        <end position="88"/>
    </location>
</feature>
<feature type="transmembrane region" description="Helical" evidence="8">
    <location>
        <begin position="94"/>
        <end position="112"/>
    </location>
</feature>
<dbReference type="GO" id="GO:0042907">
    <property type="term" value="F:xanthine transmembrane transporter activity"/>
    <property type="evidence" value="ECO:0007669"/>
    <property type="project" value="TreeGrafter"/>
</dbReference>
<dbReference type="GO" id="GO:0005886">
    <property type="term" value="C:plasma membrane"/>
    <property type="evidence" value="ECO:0007669"/>
    <property type="project" value="UniProtKB-SubCell"/>
</dbReference>
<feature type="transmembrane region" description="Helical" evidence="8">
    <location>
        <begin position="42"/>
        <end position="62"/>
    </location>
</feature>
<feature type="transmembrane region" description="Helical" evidence="8">
    <location>
        <begin position="161"/>
        <end position="177"/>
    </location>
</feature>
<keyword evidence="6 8" id="KW-1133">Transmembrane helix</keyword>
<protein>
    <submittedName>
        <fullName evidence="9">NCS2 family nucleobase:cation symporter-2/xanthine permease</fullName>
    </submittedName>
</protein>
<evidence type="ECO:0000256" key="1">
    <source>
        <dbReference type="ARBA" id="ARBA00004651"/>
    </source>
</evidence>
<evidence type="ECO:0000256" key="6">
    <source>
        <dbReference type="ARBA" id="ARBA00022989"/>
    </source>
</evidence>
<name>A0A4R2BJT7_9BACI</name>
<gene>
    <name evidence="9" type="ORF">EV146_102361</name>
</gene>
<feature type="transmembrane region" description="Helical" evidence="8">
    <location>
        <begin position="221"/>
        <end position="245"/>
    </location>
</feature>
<evidence type="ECO:0000256" key="5">
    <source>
        <dbReference type="ARBA" id="ARBA00022692"/>
    </source>
</evidence>
<dbReference type="Proteomes" id="UP000295689">
    <property type="component" value="Unassembled WGS sequence"/>
</dbReference>
<dbReference type="NCBIfam" id="TIGR03173">
    <property type="entry name" value="pbuX"/>
    <property type="match status" value="1"/>
</dbReference>
<feature type="transmembrane region" description="Helical" evidence="8">
    <location>
        <begin position="184"/>
        <end position="201"/>
    </location>
</feature>
<feature type="transmembrane region" description="Helical" evidence="8">
    <location>
        <begin position="12"/>
        <end position="36"/>
    </location>
</feature>
<dbReference type="Pfam" id="PF00860">
    <property type="entry name" value="Xan_ur_permease"/>
    <property type="match status" value="1"/>
</dbReference>
<accession>A0A4R2BJT7</accession>
<reference evidence="9 10" key="1">
    <citation type="journal article" date="2015" name="Stand. Genomic Sci.">
        <title>Genomic Encyclopedia of Bacterial and Archaeal Type Strains, Phase III: the genomes of soil and plant-associated and newly described type strains.</title>
        <authorList>
            <person name="Whitman W.B."/>
            <person name="Woyke T."/>
            <person name="Klenk H.P."/>
            <person name="Zhou Y."/>
            <person name="Lilburn T.G."/>
            <person name="Beck B.J."/>
            <person name="De Vos P."/>
            <person name="Vandamme P."/>
            <person name="Eisen J.A."/>
            <person name="Garrity G."/>
            <person name="Hugenholtz P."/>
            <person name="Kyrpides N.C."/>
        </authorList>
    </citation>
    <scope>NUCLEOTIDE SEQUENCE [LARGE SCALE GENOMIC DNA]</scope>
    <source>
        <strain evidence="9 10">CV53</strain>
    </source>
</reference>
<keyword evidence="7 8" id="KW-0472">Membrane</keyword>
<comment type="subcellular location">
    <subcellularLocation>
        <location evidence="1">Cell membrane</location>
        <topology evidence="1">Multi-pass membrane protein</topology>
    </subcellularLocation>
</comment>
<feature type="transmembrane region" description="Helical" evidence="8">
    <location>
        <begin position="395"/>
        <end position="417"/>
    </location>
</feature>
<evidence type="ECO:0000256" key="2">
    <source>
        <dbReference type="ARBA" id="ARBA00008821"/>
    </source>
</evidence>
<dbReference type="PANTHER" id="PTHR42810:SF4">
    <property type="entry name" value="URIC ACID TRANSPORTER UACT"/>
    <property type="match status" value="1"/>
</dbReference>
<proteinExistence type="inferred from homology"/>
<evidence type="ECO:0000256" key="7">
    <source>
        <dbReference type="ARBA" id="ARBA00023136"/>
    </source>
</evidence>
<dbReference type="PANTHER" id="PTHR42810">
    <property type="entry name" value="PURINE PERMEASE C1399.01C-RELATED"/>
    <property type="match status" value="1"/>
</dbReference>
<dbReference type="RefSeq" id="WP_132002242.1">
    <property type="nucleotide sequence ID" value="NZ_JABUHM010000001.1"/>
</dbReference>
<evidence type="ECO:0000313" key="10">
    <source>
        <dbReference type="Proteomes" id="UP000295689"/>
    </source>
</evidence>
<feature type="transmembrane region" description="Helical" evidence="8">
    <location>
        <begin position="309"/>
        <end position="327"/>
    </location>
</feature>
<sequence length="458" mass="47490">MENLSKLKMLMLGFQHVCVMYGGAVAVPLIVGPAIGLTQEQIVMLISFDLLACGIVTLIQVIGGKGIGIQLPALMAVSFIVVEPVIAIGKVHSITGVMGAVMVSGLIVALVAKYIGKMVPYFPPIVAGSVILIIGVSLMPVAMRNAAGGAGSPTFGDPKNLFLAAFTLMAFILINTLSKGFLKAVSVLAAMVLGTLLAGIMGMVDTSGFSQASWFNMPAPFYFGIPTFDVSAIITMSIISLIIAVESIGVFMTLGEVCDRDIKEDDVAKGLRAEGVGSMISGVFNSFSHSTFSQNVGLVLLTRVTQRSVVITAGGILILLGLVPKVAGLTTMIPAPVLGGAMIPMFGMLLSASLGMIAKADLKKPSNQIIIALGVGVGLAVKGVPEAFAKFPETVHLIAGNGVVMGTFVLVILNAILNGRSNKSYQHTLSAPPAQENLELAAAKEEIELTDVPPTAKI</sequence>
<keyword evidence="4" id="KW-1003">Cell membrane</keyword>
<dbReference type="AlphaFoldDB" id="A0A4R2BJT7"/>
<evidence type="ECO:0000256" key="8">
    <source>
        <dbReference type="SAM" id="Phobius"/>
    </source>
</evidence>
<dbReference type="EMBL" id="SLVV01000002">
    <property type="protein sequence ID" value="TCN27411.1"/>
    <property type="molecule type" value="Genomic_DNA"/>
</dbReference>
<dbReference type="NCBIfam" id="NF037981">
    <property type="entry name" value="NCS2_1"/>
    <property type="match status" value="1"/>
</dbReference>
<dbReference type="InterPro" id="IPR006043">
    <property type="entry name" value="NCS2"/>
</dbReference>
<comment type="similarity">
    <text evidence="2">Belongs to the nucleobase:cation symporter-2 (NCS2) (TC 2.A.40) family.</text>
</comment>
<dbReference type="InterPro" id="IPR006042">
    <property type="entry name" value="Xan_ur_permease"/>
</dbReference>
<evidence type="ECO:0000256" key="4">
    <source>
        <dbReference type="ARBA" id="ARBA00022475"/>
    </source>
</evidence>
<evidence type="ECO:0000313" key="9">
    <source>
        <dbReference type="EMBL" id="TCN27411.1"/>
    </source>
</evidence>
<keyword evidence="10" id="KW-1185">Reference proteome</keyword>
<dbReference type="NCBIfam" id="TIGR00801">
    <property type="entry name" value="ncs2"/>
    <property type="match status" value="1"/>
</dbReference>
<dbReference type="InterPro" id="IPR017588">
    <property type="entry name" value="UacT-like"/>
</dbReference>
<evidence type="ECO:0000256" key="3">
    <source>
        <dbReference type="ARBA" id="ARBA00022448"/>
    </source>
</evidence>
<keyword evidence="3" id="KW-0813">Transport</keyword>
<feature type="transmembrane region" description="Helical" evidence="8">
    <location>
        <begin position="369"/>
        <end position="389"/>
    </location>
</feature>
<keyword evidence="5 8" id="KW-0812">Transmembrane</keyword>